<evidence type="ECO:0000313" key="4">
    <source>
        <dbReference type="EMBL" id="WFG39612.1"/>
    </source>
</evidence>
<dbReference type="InterPro" id="IPR049216">
    <property type="entry name" value="DUF6810"/>
</dbReference>
<reference evidence="4" key="2">
    <citation type="journal article" date="2023" name="Nat. Commun.">
        <title>Cultivation of marine bacteria of the SAR202 clade.</title>
        <authorList>
            <person name="Lim Y."/>
            <person name="Seo J.H."/>
            <person name="Giovannoni S.J."/>
            <person name="Kang I."/>
            <person name="Cho J.C."/>
        </authorList>
    </citation>
    <scope>NUCLEOTIDE SEQUENCE</scope>
    <source>
        <strain evidence="4">JH1073</strain>
    </source>
</reference>
<name>A0AAJ5ZDT9_9CHLR</name>
<evidence type="ECO:0000313" key="5">
    <source>
        <dbReference type="Proteomes" id="UP001219901"/>
    </source>
</evidence>
<evidence type="ECO:0000256" key="1">
    <source>
        <dbReference type="SAM" id="SignalP"/>
    </source>
</evidence>
<evidence type="ECO:0000313" key="3">
    <source>
        <dbReference type="EMBL" id="MDG0865642.1"/>
    </source>
</evidence>
<evidence type="ECO:0000313" key="6">
    <source>
        <dbReference type="Proteomes" id="UP001321249"/>
    </source>
</evidence>
<feature type="signal peptide" evidence="1">
    <location>
        <begin position="1"/>
        <end position="27"/>
    </location>
</feature>
<keyword evidence="5" id="KW-1185">Reference proteome</keyword>
<proteinExistence type="predicted"/>
<dbReference type="Proteomes" id="UP001219901">
    <property type="component" value="Chromosome"/>
</dbReference>
<feature type="domain" description="DUF6810" evidence="2">
    <location>
        <begin position="53"/>
        <end position="183"/>
    </location>
</feature>
<dbReference type="Pfam" id="PF20650">
    <property type="entry name" value="DUF6810"/>
    <property type="match status" value="1"/>
</dbReference>
<dbReference type="Proteomes" id="UP001321249">
    <property type="component" value="Unassembled WGS sequence"/>
</dbReference>
<evidence type="ECO:0000259" key="2">
    <source>
        <dbReference type="Pfam" id="PF20650"/>
    </source>
</evidence>
<keyword evidence="1" id="KW-0732">Signal</keyword>
<dbReference type="EMBL" id="CP046147">
    <property type="protein sequence ID" value="WFG39612.1"/>
    <property type="molecule type" value="Genomic_DNA"/>
</dbReference>
<feature type="chain" id="PRO_5042578104" description="DUF6810 domain-containing protein" evidence="1">
    <location>
        <begin position="28"/>
        <end position="189"/>
    </location>
</feature>
<dbReference type="AlphaFoldDB" id="A0AAJ5ZDT9"/>
<organism evidence="4 5">
    <name type="scientific">Candidatus Lucifugimonas marina</name>
    <dbReference type="NCBI Taxonomy" id="3038979"/>
    <lineage>
        <taxon>Bacteria</taxon>
        <taxon>Bacillati</taxon>
        <taxon>Chloroflexota</taxon>
        <taxon>Dehalococcoidia</taxon>
        <taxon>SAR202 cluster</taxon>
        <taxon>Candidatus Lucifugimonadales</taxon>
        <taxon>Candidatus Lucifugimonadaceae</taxon>
        <taxon>Candidatus Lucifugimonas</taxon>
    </lineage>
</organism>
<gene>
    <name evidence="3" type="ORF">GKO46_00960</name>
    <name evidence="4" type="ORF">GKO48_08265</name>
</gene>
<reference evidence="5 6" key="1">
    <citation type="submission" date="2019-11" db="EMBL/GenBank/DDBJ databases">
        <authorList>
            <person name="Cho J.-C."/>
        </authorList>
    </citation>
    <scope>NUCLEOTIDE SEQUENCE [LARGE SCALE GENOMIC DNA]</scope>
    <source>
        <strain evidence="4 5">JH1073</strain>
        <strain evidence="3 6">JH702</strain>
    </source>
</reference>
<sequence>MSSGTQFSKKHVAATLFAVLVAMLAVACGSDSGASGGGETVVERVVDDGRTYTVEDIRSALGVKVVKDYDVDELPEALEAWNAIYNQLDHEIRFYASHADAVEHGTLYADSVTGADAVVTGDGVLWEEGRKDRRKCSRAAQTPHSSCSYSARYLEYIIRGNMILFCEGDESSEAFANCESFMKLTEPAA</sequence>
<dbReference type="EMBL" id="WMBE01000001">
    <property type="protein sequence ID" value="MDG0865642.1"/>
    <property type="molecule type" value="Genomic_DNA"/>
</dbReference>
<protein>
    <recommendedName>
        <fullName evidence="2">DUF6810 domain-containing protein</fullName>
    </recommendedName>
</protein>
<accession>A0AAJ5ZDT9</accession>
<reference evidence="5" key="3">
    <citation type="submission" date="2023-06" db="EMBL/GenBank/DDBJ databases">
        <title>Pangenomics reveal diversification of enzyme families and niche specialization in globally abundant SAR202 bacteria.</title>
        <authorList>
            <person name="Saw J.H.W."/>
        </authorList>
    </citation>
    <scope>NUCLEOTIDE SEQUENCE [LARGE SCALE GENOMIC DNA]</scope>
    <source>
        <strain evidence="5">JH1073</strain>
    </source>
</reference>
<dbReference type="RefSeq" id="WP_342823488.1">
    <property type="nucleotide sequence ID" value="NZ_CP046146.1"/>
</dbReference>